<sequence length="424" mass="47881">MNGSTEWSEAPRSSEGRLEWQRDDVSMIISWPNGRERKMARAFWLLLSTVLLSCSGSEGEPALGSNQTQAVQSVEIDFSYPNNWRAPEATNQAYKMQSGNVPCPLSSDPNYSYVDPIPVIRNLAKKHSVVMINESHSIALHRVFIGELYEDLNKQGYQNFGSELLGDIEWAWLNEPDGFKSNGFPSDLKTGLAYWQDPVFGQVMERVSRLPGNLFSFEDNALSPPVGAQGSVDHREFTQAKNIKEYVDEFAGQKFFIHSGYHHIKERNEGSNIIWMAEYFKRLTSIDPLTISQTDCYGTSPFESGLLGYGLLVDKKGMPVSRNGYDLILSAPRGPYYKERPIWLRDELGRRFVEVPKTIRFDGASDFTLITAWDVNKPAMIPAEDIIYRAPQSNKVLALRPGKYSVVAEDRDKMVLGNVLIEVD</sequence>
<dbReference type="Proteomes" id="UP001161391">
    <property type="component" value="Unassembled WGS sequence"/>
</dbReference>
<protein>
    <submittedName>
        <fullName evidence="1">Uncharacterized protein</fullName>
    </submittedName>
</protein>
<evidence type="ECO:0000313" key="2">
    <source>
        <dbReference type="Proteomes" id="UP001161391"/>
    </source>
</evidence>
<comment type="caution">
    <text evidence="1">The sequence shown here is derived from an EMBL/GenBank/DDBJ whole genome shotgun (WGS) entry which is preliminary data.</text>
</comment>
<dbReference type="EMBL" id="BSNK01000001">
    <property type="protein sequence ID" value="GLQ22614.1"/>
    <property type="molecule type" value="Genomic_DNA"/>
</dbReference>
<gene>
    <name evidence="1" type="ORF">GCM10007853_04880</name>
</gene>
<proteinExistence type="predicted"/>
<accession>A0ABQ5V6L0</accession>
<evidence type="ECO:0000313" key="1">
    <source>
        <dbReference type="EMBL" id="GLQ22614.1"/>
    </source>
</evidence>
<reference evidence="1" key="1">
    <citation type="journal article" date="2014" name="Int. J. Syst. Evol. Microbiol.">
        <title>Complete genome of a new Firmicutes species belonging to the dominant human colonic microbiota ('Ruminococcus bicirculans') reveals two chromosomes and a selective capacity to utilize plant glucans.</title>
        <authorList>
            <consortium name="NISC Comparative Sequencing Program"/>
            <person name="Wegmann U."/>
            <person name="Louis P."/>
            <person name="Goesmann A."/>
            <person name="Henrissat B."/>
            <person name="Duncan S.H."/>
            <person name="Flint H.J."/>
        </authorList>
    </citation>
    <scope>NUCLEOTIDE SEQUENCE</scope>
    <source>
        <strain evidence="1">NBRC 108219</strain>
    </source>
</reference>
<reference evidence="1" key="2">
    <citation type="submission" date="2023-01" db="EMBL/GenBank/DDBJ databases">
        <title>Draft genome sequence of Algimonas ampicilliniresistens strain NBRC 108219.</title>
        <authorList>
            <person name="Sun Q."/>
            <person name="Mori K."/>
        </authorList>
    </citation>
    <scope>NUCLEOTIDE SEQUENCE</scope>
    <source>
        <strain evidence="1">NBRC 108219</strain>
    </source>
</reference>
<keyword evidence="2" id="KW-1185">Reference proteome</keyword>
<organism evidence="1 2">
    <name type="scientific">Algimonas ampicilliniresistens</name>
    <dbReference type="NCBI Taxonomy" id="1298735"/>
    <lineage>
        <taxon>Bacteria</taxon>
        <taxon>Pseudomonadati</taxon>
        <taxon>Pseudomonadota</taxon>
        <taxon>Alphaproteobacteria</taxon>
        <taxon>Maricaulales</taxon>
        <taxon>Robiginitomaculaceae</taxon>
        <taxon>Algimonas</taxon>
    </lineage>
</organism>
<name>A0ABQ5V6L0_9PROT</name>